<evidence type="ECO:0000313" key="1">
    <source>
        <dbReference type="EMBL" id="GAC34585.1"/>
    </source>
</evidence>
<protein>
    <submittedName>
        <fullName evidence="1">Uncharacterized protein</fullName>
    </submittedName>
</protein>
<dbReference type="EMBL" id="BAER01000113">
    <property type="protein sequence ID" value="GAC34585.1"/>
    <property type="molecule type" value="Genomic_DNA"/>
</dbReference>
<dbReference type="AlphaFoldDB" id="K7AH40"/>
<comment type="caution">
    <text evidence="1">The sequence shown here is derived from an EMBL/GenBank/DDBJ whole genome shotgun (WGS) entry which is preliminary data.</text>
</comment>
<keyword evidence="2" id="KW-1185">Reference proteome</keyword>
<sequence length="42" mass="4797">MTSVALLKSALWVSIIDPPFRLTLLRSTNERQHLTAVYQRIG</sequence>
<organism evidence="1 2">
    <name type="scientific">Paraglaciecola polaris LMG 21857</name>
    <dbReference type="NCBI Taxonomy" id="1129793"/>
    <lineage>
        <taxon>Bacteria</taxon>
        <taxon>Pseudomonadati</taxon>
        <taxon>Pseudomonadota</taxon>
        <taxon>Gammaproteobacteria</taxon>
        <taxon>Alteromonadales</taxon>
        <taxon>Alteromonadaceae</taxon>
        <taxon>Paraglaciecola</taxon>
    </lineage>
</organism>
<reference evidence="2" key="1">
    <citation type="journal article" date="2014" name="Environ. Microbiol.">
        <title>Comparative genomics of the marine bacterial genus Glaciecola reveals the high degree of genomic diversity and genomic characteristic for cold adaptation.</title>
        <authorList>
            <person name="Qin Q.L."/>
            <person name="Xie B.B."/>
            <person name="Yu Y."/>
            <person name="Shu Y.L."/>
            <person name="Rong J.C."/>
            <person name="Zhang Y.J."/>
            <person name="Zhao D.L."/>
            <person name="Chen X.L."/>
            <person name="Zhang X.Y."/>
            <person name="Chen B."/>
            <person name="Zhou B.C."/>
            <person name="Zhang Y.Z."/>
        </authorList>
    </citation>
    <scope>NUCLEOTIDE SEQUENCE [LARGE SCALE GENOMIC DNA]</scope>
    <source>
        <strain evidence="2">LMG 21857</strain>
    </source>
</reference>
<dbReference type="Proteomes" id="UP000006322">
    <property type="component" value="Unassembled WGS sequence"/>
</dbReference>
<name>K7AH40_9ALTE</name>
<proteinExistence type="predicted"/>
<accession>K7AH40</accession>
<evidence type="ECO:0000313" key="2">
    <source>
        <dbReference type="Proteomes" id="UP000006322"/>
    </source>
</evidence>
<gene>
    <name evidence="1" type="ORF">GPLA_3700</name>
</gene>